<dbReference type="InterPro" id="IPR019494">
    <property type="entry name" value="FIST_C"/>
</dbReference>
<dbReference type="Pfam" id="PF10442">
    <property type="entry name" value="FIST_C"/>
    <property type="match status" value="1"/>
</dbReference>
<accession>A0ABS7TJK7</accession>
<evidence type="ECO:0000259" key="1">
    <source>
        <dbReference type="SMART" id="SM00897"/>
    </source>
</evidence>
<protein>
    <submittedName>
        <fullName evidence="3">FIST C-terminal domain-containing protein</fullName>
    </submittedName>
</protein>
<gene>
    <name evidence="3" type="ORF">K7C98_03895</name>
</gene>
<sequence>MDIATSTTSVRDSRRAAVEAYEALVARLAGPPSLLIVFPTVGHDIPVVAAALRELAGDVPMHGATTCQGVMSEAGFVGDAGLGLGLLGIRDDDGDYGVAARTIGDDPRGAGRAVIAAAIAAAGRDGEPPALVWLAADPGFEEAVIAGIQDVLGPDVPIAGGSAADNDVAGHWQEIANGDALRGAVVVTAMYPSGSIHVAFHSGYSPSDRSGVATRVDGRTLHEIDGRPAAEVYDEWTGGVIADVLGRGGNVLRSTTLHPLGRVAGEYGGLPFHRLSHPDSVTAEGALTLFTEIDEGERLIQMVGTRESLVSRAGRVARAAMRAGNLEASDLAGALVVYCAGCMLTIQSEIGDVAGEVARELGGKPFLGTFTFGEQGCFVNRRSHHGNLMISVVVFRHDER</sequence>
<feature type="domain" description="FIST" evidence="1">
    <location>
        <begin position="31"/>
        <end position="228"/>
    </location>
</feature>
<proteinExistence type="predicted"/>
<dbReference type="SMART" id="SM00897">
    <property type="entry name" value="FIST"/>
    <property type="match status" value="1"/>
</dbReference>
<dbReference type="RefSeq" id="WP_224190136.1">
    <property type="nucleotide sequence ID" value="NZ_JAIRAU010000001.1"/>
</dbReference>
<dbReference type="PANTHER" id="PTHR40252:SF2">
    <property type="entry name" value="BLR0328 PROTEIN"/>
    <property type="match status" value="1"/>
</dbReference>
<reference evidence="3" key="1">
    <citation type="submission" date="2021-08" db="EMBL/GenBank/DDBJ databases">
        <authorList>
            <person name="Stevens D.C."/>
        </authorList>
    </citation>
    <scope>NUCLEOTIDE SEQUENCE</scope>
    <source>
        <strain evidence="3">DSM 53165</strain>
    </source>
</reference>
<name>A0ABS7TJK7_9BACT</name>
<dbReference type="Pfam" id="PF08495">
    <property type="entry name" value="FIST"/>
    <property type="match status" value="1"/>
</dbReference>
<evidence type="ECO:0000313" key="4">
    <source>
        <dbReference type="Proteomes" id="UP001139031"/>
    </source>
</evidence>
<dbReference type="InterPro" id="IPR013702">
    <property type="entry name" value="FIST_domain_N"/>
</dbReference>
<evidence type="ECO:0000313" key="3">
    <source>
        <dbReference type="EMBL" id="MBZ5708386.1"/>
    </source>
</evidence>
<dbReference type="Proteomes" id="UP001139031">
    <property type="component" value="Unassembled WGS sequence"/>
</dbReference>
<dbReference type="PANTHER" id="PTHR40252">
    <property type="entry name" value="BLR0328 PROTEIN"/>
    <property type="match status" value="1"/>
</dbReference>
<dbReference type="EMBL" id="JAIRAU010000001">
    <property type="protein sequence ID" value="MBZ5708386.1"/>
    <property type="molecule type" value="Genomic_DNA"/>
</dbReference>
<feature type="domain" description="FIST C-domain" evidence="2">
    <location>
        <begin position="229"/>
        <end position="378"/>
    </location>
</feature>
<keyword evidence="4" id="KW-1185">Reference proteome</keyword>
<dbReference type="SMART" id="SM01204">
    <property type="entry name" value="FIST_C"/>
    <property type="match status" value="1"/>
</dbReference>
<comment type="caution">
    <text evidence="3">The sequence shown here is derived from an EMBL/GenBank/DDBJ whole genome shotgun (WGS) entry which is preliminary data.</text>
</comment>
<evidence type="ECO:0000259" key="2">
    <source>
        <dbReference type="SMART" id="SM01204"/>
    </source>
</evidence>
<organism evidence="3 4">
    <name type="scientific">Nannocystis pusilla</name>
    <dbReference type="NCBI Taxonomy" id="889268"/>
    <lineage>
        <taxon>Bacteria</taxon>
        <taxon>Pseudomonadati</taxon>
        <taxon>Myxococcota</taxon>
        <taxon>Polyangia</taxon>
        <taxon>Nannocystales</taxon>
        <taxon>Nannocystaceae</taxon>
        <taxon>Nannocystis</taxon>
    </lineage>
</organism>